<dbReference type="InterPro" id="IPR014729">
    <property type="entry name" value="Rossmann-like_a/b/a_fold"/>
</dbReference>
<evidence type="ECO:0008006" key="3">
    <source>
        <dbReference type="Google" id="ProtNLM"/>
    </source>
</evidence>
<dbReference type="NCBIfam" id="NF011155">
    <property type="entry name" value="PRK14561.1"/>
    <property type="match status" value="1"/>
</dbReference>
<protein>
    <recommendedName>
        <fullName evidence="3">Asparagine synthetase domain-containing protein</fullName>
    </recommendedName>
</protein>
<dbReference type="SUPFAM" id="SSF52402">
    <property type="entry name" value="Adenine nucleotide alpha hydrolases-like"/>
    <property type="match status" value="1"/>
</dbReference>
<organism evidence="1 2">
    <name type="scientific">Methermicoccus shengliensis</name>
    <dbReference type="NCBI Taxonomy" id="660064"/>
    <lineage>
        <taxon>Archaea</taxon>
        <taxon>Methanobacteriati</taxon>
        <taxon>Methanobacteriota</taxon>
        <taxon>Stenosarchaea group</taxon>
        <taxon>Methanomicrobia</taxon>
        <taxon>Methanosarcinales</taxon>
        <taxon>Methermicoccaceae</taxon>
        <taxon>Methermicoccus</taxon>
    </lineage>
</organism>
<reference evidence="1" key="1">
    <citation type="journal article" date="2020" name="bioRxiv">
        <title>A rank-normalized archaeal taxonomy based on genome phylogeny resolves widespread incomplete and uneven classifications.</title>
        <authorList>
            <person name="Rinke C."/>
            <person name="Chuvochina M."/>
            <person name="Mussig A.J."/>
            <person name="Chaumeil P.-A."/>
            <person name="Waite D.W."/>
            <person name="Whitman W.B."/>
            <person name="Parks D.H."/>
            <person name="Hugenholtz P."/>
        </authorList>
    </citation>
    <scope>NUCLEOTIDE SEQUENCE</scope>
    <source>
        <strain evidence="1">UBA12518</strain>
    </source>
</reference>
<gene>
    <name evidence="1" type="ORF">HA299_01370</name>
</gene>
<evidence type="ECO:0000313" key="2">
    <source>
        <dbReference type="Proteomes" id="UP000600363"/>
    </source>
</evidence>
<dbReference type="AlphaFoldDB" id="A0A832RTZ2"/>
<proteinExistence type="predicted"/>
<dbReference type="InterPro" id="IPR055834">
    <property type="entry name" value="DUF7411"/>
</dbReference>
<dbReference type="Pfam" id="PF24167">
    <property type="entry name" value="DUF7411"/>
    <property type="match status" value="1"/>
</dbReference>
<evidence type="ECO:0000313" key="1">
    <source>
        <dbReference type="EMBL" id="HIH69262.1"/>
    </source>
</evidence>
<comment type="caution">
    <text evidence="1">The sequence shown here is derived from an EMBL/GenBank/DDBJ whole genome shotgun (WGS) entry which is preliminary data.</text>
</comment>
<sequence>MQVAVLFSGGKDSSLAGLMLSHLLDVELITVSFGVCDAWVHARDSARALGMSHRVVNLPSDVVEEAAQMCLEDGHPSRAIQHIHVRSIELLSSLGVTRIADGTRRDDRVPKLTISEARSLEDRLGIQYMCPLWGIGSSTINELARTLFEFEQGESPQVRKADYEVELRAMVEEMGGPSAVGRIFPQHHVQSHVIGMRKGGIE</sequence>
<dbReference type="Gene3D" id="3.40.50.620">
    <property type="entry name" value="HUPs"/>
    <property type="match status" value="1"/>
</dbReference>
<name>A0A832RTZ2_9EURY</name>
<dbReference type="Proteomes" id="UP000600363">
    <property type="component" value="Unassembled WGS sequence"/>
</dbReference>
<dbReference type="EMBL" id="DUIH01000006">
    <property type="protein sequence ID" value="HIH69262.1"/>
    <property type="molecule type" value="Genomic_DNA"/>
</dbReference>
<accession>A0A832RTZ2</accession>
<dbReference type="RefSeq" id="WP_042686706.1">
    <property type="nucleotide sequence ID" value="NZ_DUIH01000006.1"/>
</dbReference>